<dbReference type="GO" id="GO:0010468">
    <property type="term" value="P:regulation of gene expression"/>
    <property type="evidence" value="ECO:0007669"/>
    <property type="project" value="InterPro"/>
</dbReference>
<feature type="transmembrane region" description="Helical" evidence="1">
    <location>
        <begin position="306"/>
        <end position="326"/>
    </location>
</feature>
<dbReference type="RefSeq" id="WP_088216289.1">
    <property type="nucleotide sequence ID" value="NZ_NIPW01000029.1"/>
</dbReference>
<feature type="transmembrane region" description="Helical" evidence="1">
    <location>
        <begin position="68"/>
        <end position="89"/>
    </location>
</feature>
<feature type="transmembrane region" description="Helical" evidence="1">
    <location>
        <begin position="338"/>
        <end position="357"/>
    </location>
</feature>
<name>A0A212A8N2_9RHOB</name>
<keyword evidence="2" id="KW-0378">Hydrolase</keyword>
<feature type="transmembrane region" description="Helical" evidence="1">
    <location>
        <begin position="95"/>
        <end position="117"/>
    </location>
</feature>
<keyword evidence="2" id="KW-0031">Aminopeptidase</keyword>
<dbReference type="InterPro" id="IPR007820">
    <property type="entry name" value="AbrB_fam"/>
</dbReference>
<dbReference type="PIRSF" id="PIRSF038991">
    <property type="entry name" value="Protein_AbrB"/>
    <property type="match status" value="1"/>
</dbReference>
<dbReference type="NCBIfam" id="TIGR03082">
    <property type="entry name" value="Gneg_AbrB_dup"/>
    <property type="match status" value="1"/>
</dbReference>
<keyword evidence="1" id="KW-0472">Membrane</keyword>
<proteinExistence type="predicted"/>
<dbReference type="OrthoDB" id="7157734at2"/>
<comment type="caution">
    <text evidence="2">The sequence shown here is derived from an EMBL/GenBank/DDBJ whole genome shotgun (WGS) entry which is preliminary data.</text>
</comment>
<dbReference type="EMBL" id="NIPW01000029">
    <property type="protein sequence ID" value="OWJ76176.1"/>
    <property type="molecule type" value="Genomic_DNA"/>
</dbReference>
<feature type="transmembrane region" description="Helical" evidence="1">
    <location>
        <begin position="277"/>
        <end position="300"/>
    </location>
</feature>
<keyword evidence="1" id="KW-1133">Transmembrane helix</keyword>
<keyword evidence="1" id="KW-0812">Transmembrane</keyword>
<dbReference type="Proteomes" id="UP000196878">
    <property type="component" value="Unassembled WGS sequence"/>
</dbReference>
<keyword evidence="3" id="KW-1185">Reference proteome</keyword>
<feature type="transmembrane region" description="Helical" evidence="1">
    <location>
        <begin position="191"/>
        <end position="209"/>
    </location>
</feature>
<accession>A0A212A8N2</accession>
<dbReference type="InterPro" id="IPR017516">
    <property type="entry name" value="AbrB_dup"/>
</dbReference>
<evidence type="ECO:0000313" key="2">
    <source>
        <dbReference type="EMBL" id="OWJ76176.1"/>
    </source>
</evidence>
<evidence type="ECO:0000313" key="3">
    <source>
        <dbReference type="Proteomes" id="UP000196878"/>
    </source>
</evidence>
<feature type="transmembrane region" description="Helical" evidence="1">
    <location>
        <begin position="216"/>
        <end position="240"/>
    </location>
</feature>
<protein>
    <submittedName>
        <fullName evidence="2">Aminopeptidase</fullName>
    </submittedName>
</protein>
<dbReference type="PANTHER" id="PTHR38457:SF1">
    <property type="entry name" value="REGULATOR ABRB-RELATED"/>
    <property type="match status" value="1"/>
</dbReference>
<sequence>MTMPTARLTLRLFARLSGVLLITLTAAVIARWGGMPLPWMLGPLIAAAMLAMSLPAGHWLVPPFPNSIRGICVGVVGLMIGGSFTPALMSSAGEWWITLLGMAAVTLLLQCLNYLWFRRGMGLDPTTAWFSGSPGGLMENIALGEAHGGDLRIISALQFLRIILVVITLPTAFSIWNGAPVGSSAGVQVPGPPLTATDGLLLAAALVLGQWGARRLSLPAGVVVGPLIVSAIAHATGLIGGQVPPGLVSGAQWLVGTALGLRFAGMQRARLVQCLGGAVVALGISVAAVGAIIAIVLPFIDIPVPALVLSYIPGGVVEMGLIALSIGANPVFVTAHHVFRILIAVMITPQIFLRHVARRGARTGVAK</sequence>
<gene>
    <name evidence="2" type="ORF">CDV49_15305</name>
</gene>
<evidence type="ECO:0000256" key="1">
    <source>
        <dbReference type="SAM" id="Phobius"/>
    </source>
</evidence>
<feature type="transmembrane region" description="Helical" evidence="1">
    <location>
        <begin position="12"/>
        <end position="33"/>
    </location>
</feature>
<feature type="transmembrane region" description="Helical" evidence="1">
    <location>
        <begin position="39"/>
        <end position="61"/>
    </location>
</feature>
<keyword evidence="2" id="KW-0645">Protease</keyword>
<dbReference type="GO" id="GO:0004177">
    <property type="term" value="F:aminopeptidase activity"/>
    <property type="evidence" value="ECO:0007669"/>
    <property type="project" value="UniProtKB-KW"/>
</dbReference>
<dbReference type="GO" id="GO:0016020">
    <property type="term" value="C:membrane"/>
    <property type="evidence" value="ECO:0007669"/>
    <property type="project" value="InterPro"/>
</dbReference>
<feature type="transmembrane region" description="Helical" evidence="1">
    <location>
        <begin position="159"/>
        <end position="179"/>
    </location>
</feature>
<dbReference type="PANTHER" id="PTHR38457">
    <property type="entry name" value="REGULATOR ABRB-RELATED"/>
    <property type="match status" value="1"/>
</dbReference>
<reference evidence="2 3" key="1">
    <citation type="submission" date="2016-12" db="EMBL/GenBank/DDBJ databases">
        <title>Comparison of Traditional DNA-DNA Hybridization with In Silico Genomic Analysis.</title>
        <authorList>
            <person name="Nicholson A.C."/>
            <person name="Humrighouse B.W."/>
            <person name="Graziano J."/>
            <person name="Lasker B."/>
            <person name="Whitney A.M."/>
            <person name="Mcquiston J.R."/>
        </authorList>
    </citation>
    <scope>NUCLEOTIDE SEQUENCE [LARGE SCALE GENOMIC DNA]</scope>
    <source>
        <strain evidence="2 3">H2240</strain>
    </source>
</reference>
<organism evidence="2 3">
    <name type="scientific">Haematobacter genomosp. 1</name>
    <dbReference type="NCBI Taxonomy" id="366618"/>
    <lineage>
        <taxon>Bacteria</taxon>
        <taxon>Pseudomonadati</taxon>
        <taxon>Pseudomonadota</taxon>
        <taxon>Alphaproteobacteria</taxon>
        <taxon>Rhodobacterales</taxon>
        <taxon>Paracoccaceae</taxon>
        <taxon>Haematobacter</taxon>
    </lineage>
</organism>
<dbReference type="AlphaFoldDB" id="A0A212A8N2"/>
<dbReference type="Pfam" id="PF05145">
    <property type="entry name" value="AbrB"/>
    <property type="match status" value="1"/>
</dbReference>